<protein>
    <submittedName>
        <fullName evidence="3">Uncharacterized protein</fullName>
    </submittedName>
</protein>
<feature type="compositionally biased region" description="Low complexity" evidence="1">
    <location>
        <begin position="142"/>
        <end position="166"/>
    </location>
</feature>
<accession>A0A835Z7D3</accession>
<feature type="region of interest" description="Disordered" evidence="1">
    <location>
        <begin position="141"/>
        <end position="166"/>
    </location>
</feature>
<reference evidence="3" key="1">
    <citation type="submission" date="2021-02" db="EMBL/GenBank/DDBJ databases">
        <title>First Annotated Genome of the Yellow-green Alga Tribonema minus.</title>
        <authorList>
            <person name="Mahan K.M."/>
        </authorList>
    </citation>
    <scope>NUCLEOTIDE SEQUENCE</scope>
    <source>
        <strain evidence="3">UTEX B ZZ1240</strain>
    </source>
</reference>
<evidence type="ECO:0000256" key="1">
    <source>
        <dbReference type="SAM" id="MobiDB-lite"/>
    </source>
</evidence>
<name>A0A835Z7D3_9STRA</name>
<keyword evidence="2" id="KW-0732">Signal</keyword>
<gene>
    <name evidence="3" type="ORF">JKP88DRAFT_217879</name>
</gene>
<dbReference type="EMBL" id="JAFCMP010000057">
    <property type="protein sequence ID" value="KAG5189047.1"/>
    <property type="molecule type" value="Genomic_DNA"/>
</dbReference>
<feature type="chain" id="PRO_5032448369" evidence="2">
    <location>
        <begin position="25"/>
        <end position="166"/>
    </location>
</feature>
<dbReference type="AlphaFoldDB" id="A0A835Z7D3"/>
<feature type="signal peptide" evidence="2">
    <location>
        <begin position="1"/>
        <end position="24"/>
    </location>
</feature>
<keyword evidence="4" id="KW-1185">Reference proteome</keyword>
<evidence type="ECO:0000313" key="4">
    <source>
        <dbReference type="Proteomes" id="UP000664859"/>
    </source>
</evidence>
<evidence type="ECO:0000256" key="2">
    <source>
        <dbReference type="SAM" id="SignalP"/>
    </source>
</evidence>
<evidence type="ECO:0000313" key="3">
    <source>
        <dbReference type="EMBL" id="KAG5189047.1"/>
    </source>
</evidence>
<comment type="caution">
    <text evidence="3">The sequence shown here is derived from an EMBL/GenBank/DDBJ whole genome shotgun (WGS) entry which is preliminary data.</text>
</comment>
<organism evidence="3 4">
    <name type="scientific">Tribonema minus</name>
    <dbReference type="NCBI Taxonomy" id="303371"/>
    <lineage>
        <taxon>Eukaryota</taxon>
        <taxon>Sar</taxon>
        <taxon>Stramenopiles</taxon>
        <taxon>Ochrophyta</taxon>
        <taxon>PX clade</taxon>
        <taxon>Xanthophyceae</taxon>
        <taxon>Tribonematales</taxon>
        <taxon>Tribonemataceae</taxon>
        <taxon>Tribonema</taxon>
    </lineage>
</organism>
<proteinExistence type="predicted"/>
<sequence length="166" mass="16670">MEKAMRVCLAALAVLAVLSSPACAAKQQQQHKNAEAHSLRALFTRDLVEVNVAALAESCGTQLMACLSDTACMGCITGFDVSAAQNLPADPGSCDAALAYIQAVLPAQCDVTQPGSALHAGMVCAIDAVYAALTPCGTNPLGDAPTGDTPTTAPTTAPTSAPTSPP</sequence>
<dbReference type="Proteomes" id="UP000664859">
    <property type="component" value="Unassembled WGS sequence"/>
</dbReference>